<dbReference type="STRING" id="658057.SAMN04488032_108134"/>
<evidence type="ECO:0000313" key="4">
    <source>
        <dbReference type="Proteomes" id="UP000193307"/>
    </source>
</evidence>
<dbReference type="EC" id="5.1.3.2" evidence="3"/>
<dbReference type="SUPFAM" id="SSF51735">
    <property type="entry name" value="NAD(P)-binding Rossmann-fold domains"/>
    <property type="match status" value="1"/>
</dbReference>
<reference evidence="3 4" key="1">
    <citation type="submission" date="2017-03" db="EMBL/GenBank/DDBJ databases">
        <authorList>
            <person name="Afonso C.L."/>
            <person name="Miller P.J."/>
            <person name="Scott M.A."/>
            <person name="Spackman E."/>
            <person name="Goraichik I."/>
            <person name="Dimitrov K.M."/>
            <person name="Suarez D.L."/>
            <person name="Swayne D.E."/>
        </authorList>
    </citation>
    <scope>NUCLEOTIDE SEQUENCE [LARGE SCALE GENOMIC DNA]</scope>
    <source>
        <strain evidence="3 4">CECT 7971</strain>
    </source>
</reference>
<proteinExistence type="predicted"/>
<dbReference type="PANTHER" id="PTHR43574">
    <property type="entry name" value="EPIMERASE-RELATED"/>
    <property type="match status" value="1"/>
</dbReference>
<keyword evidence="3" id="KW-0413">Isomerase</keyword>
<dbReference type="Gene3D" id="3.40.50.720">
    <property type="entry name" value="NAD(P)-binding Rossmann-like Domain"/>
    <property type="match status" value="1"/>
</dbReference>
<accession>A0A1Y5S2F1</accession>
<dbReference type="RefSeq" id="WP_085848073.1">
    <property type="nucleotide sequence ID" value="NZ_FNZV01000008.1"/>
</dbReference>
<dbReference type="InterPro" id="IPR036291">
    <property type="entry name" value="NAD(P)-bd_dom_sf"/>
</dbReference>
<dbReference type="Pfam" id="PF01370">
    <property type="entry name" value="Epimerase"/>
    <property type="match status" value="1"/>
</dbReference>
<dbReference type="AlphaFoldDB" id="A0A1Y5S2F1"/>
<dbReference type="EMBL" id="FWFW01000003">
    <property type="protein sequence ID" value="SLN31108.1"/>
    <property type="molecule type" value="Genomic_DNA"/>
</dbReference>
<evidence type="ECO:0000313" key="3">
    <source>
        <dbReference type="EMBL" id="SLN31108.1"/>
    </source>
</evidence>
<gene>
    <name evidence="3" type="primary">galE_1</name>
    <name evidence="3" type="ORF">PAM7971_01174</name>
</gene>
<dbReference type="InterPro" id="IPR001509">
    <property type="entry name" value="Epimerase_deHydtase"/>
</dbReference>
<feature type="domain" description="NAD-dependent epimerase/dehydratase" evidence="2">
    <location>
        <begin position="20"/>
        <end position="185"/>
    </location>
</feature>
<evidence type="ECO:0000259" key="2">
    <source>
        <dbReference type="Pfam" id="PF01370"/>
    </source>
</evidence>
<keyword evidence="1" id="KW-0520">NAD</keyword>
<dbReference type="CDD" id="cd08946">
    <property type="entry name" value="SDR_e"/>
    <property type="match status" value="1"/>
</dbReference>
<keyword evidence="4" id="KW-1185">Reference proteome</keyword>
<sequence length="308" mass="33001">MLNSHKAPHAGNSYRYIFLGASGRIGRLLRAVWSLGDARNLQVDWQFRHEMPELKNTLTWPDFSVLDPLLRHTDLFGDIDGFFVFLGDAQKASQTNESALTAHVTLVEQALNAAASIDVRRVIVASSSAVYGAGHGVPFHESDVLEPVNAYGVAKCEMEKVCRARANTLGIDLCFLRIGNVAGADALLGSAALWQQGDAPVVLDIFPDGQGPRRSYIGPQSLAFVLSGLAQQSGLLADVINVAAPQSVSMNALLDAAGIDWQARYVAASPLQDIALNCSLLEELVLVTNADSAPSNIIGQWRIALGAR</sequence>
<name>A0A1Y5S2F1_9RHOB</name>
<dbReference type="OrthoDB" id="7687386at2"/>
<evidence type="ECO:0000256" key="1">
    <source>
        <dbReference type="ARBA" id="ARBA00023027"/>
    </source>
</evidence>
<dbReference type="GO" id="GO:0003978">
    <property type="term" value="F:UDP-glucose 4-epimerase activity"/>
    <property type="evidence" value="ECO:0007669"/>
    <property type="project" value="UniProtKB-EC"/>
</dbReference>
<dbReference type="Proteomes" id="UP000193307">
    <property type="component" value="Unassembled WGS sequence"/>
</dbReference>
<organism evidence="3 4">
    <name type="scientific">Pacificibacter marinus</name>
    <dbReference type="NCBI Taxonomy" id="658057"/>
    <lineage>
        <taxon>Bacteria</taxon>
        <taxon>Pseudomonadati</taxon>
        <taxon>Pseudomonadota</taxon>
        <taxon>Alphaproteobacteria</taxon>
        <taxon>Rhodobacterales</taxon>
        <taxon>Roseobacteraceae</taxon>
        <taxon>Pacificibacter</taxon>
    </lineage>
</organism>
<protein>
    <submittedName>
        <fullName evidence="3">UDP-glucose 4-epimerase</fullName>
        <ecNumber evidence="3">5.1.3.2</ecNumber>
    </submittedName>
</protein>